<dbReference type="PRINTS" id="PR00420">
    <property type="entry name" value="RNGMNOXGNASE"/>
</dbReference>
<proteinExistence type="predicted"/>
<evidence type="ECO:0000256" key="4">
    <source>
        <dbReference type="ARBA" id="ARBA00023002"/>
    </source>
</evidence>
<reference evidence="6" key="1">
    <citation type="submission" date="2020-11" db="EMBL/GenBank/DDBJ databases">
        <authorList>
            <consortium name="DOE Joint Genome Institute"/>
            <person name="Ahrendt S."/>
            <person name="Riley R."/>
            <person name="Andreopoulos W."/>
            <person name="Labutti K."/>
            <person name="Pangilinan J."/>
            <person name="Ruiz-Duenas F.J."/>
            <person name="Barrasa J.M."/>
            <person name="Sanchez-Garcia M."/>
            <person name="Camarero S."/>
            <person name="Miyauchi S."/>
            <person name="Serrano A."/>
            <person name="Linde D."/>
            <person name="Babiker R."/>
            <person name="Drula E."/>
            <person name="Ayuso-Fernandez I."/>
            <person name="Pacheco R."/>
            <person name="Padilla G."/>
            <person name="Ferreira P."/>
            <person name="Barriuso J."/>
            <person name="Kellner H."/>
            <person name="Castanera R."/>
            <person name="Alfaro M."/>
            <person name="Ramirez L."/>
            <person name="Pisabarro A.G."/>
            <person name="Kuo A."/>
            <person name="Tritt A."/>
            <person name="Lipzen A."/>
            <person name="He G."/>
            <person name="Yan M."/>
            <person name="Ng V."/>
            <person name="Cullen D."/>
            <person name="Martin F."/>
            <person name="Rosso M.-N."/>
            <person name="Henrissat B."/>
            <person name="Hibbett D."/>
            <person name="Martinez A.T."/>
            <person name="Grigoriev I.V."/>
        </authorList>
    </citation>
    <scope>NUCLEOTIDE SEQUENCE</scope>
    <source>
        <strain evidence="6">CBS 506.95</strain>
    </source>
</reference>
<keyword evidence="2" id="KW-0285">Flavoprotein</keyword>
<feature type="domain" description="FAD-binding" evidence="5">
    <location>
        <begin position="18"/>
        <end position="370"/>
    </location>
</feature>
<sequence>MSTSTEANSTPKTTGNPKVLVVGAGPSGLVAALSLLRNGIDVRIIDKSFNQPGQRGAGIIPRSLELLSYLGVYDDVENLAIPVPTIRSYKMPEGTEQLKEIVMLPHLEPTPAVPYPNALFLGQASLRGLLLKYLQKAGRSIELGVALKSLEDRGSNGVHATLVHQASEESTELTEEEATFEYVIGADGAKGVVRKLLGLTFLGLKHDENFIVGDLVVEGLSTERWHHWGTVADLLISIRPTELEGVFHLIAGGSNMTNYKEIMSTKESLIKFIKENSGHRHDFEVKDVNCVWHYVVNTRMTETFHKGRVFVIGDACHVHSPFGGQGLNTSVQDAFNLSWKIALAIKGLAPQSLPETYTEERIPVIAEMLDISSHFLKLTVSNAQSADSGWLRTEVIKQLGVNYRSSSIVIEEEEEGTTKVDRKDRTFGSAYHPDPSGVLHAGDRAPNAPGLMRIGAGSSHQETSLFKLYDPTRHSVLLFADRMDNQLKGSPSQLDRYPRDLVRFFVIAGNGLGKETHANLITGGYEAYEDLQGHANNIYFANGFEKHGVVIVRPDGVVAARLMTLSKVEDYFQGIFGNLV</sequence>
<evidence type="ECO:0000313" key="7">
    <source>
        <dbReference type="Proteomes" id="UP000807306"/>
    </source>
</evidence>
<accession>A0A9P6JR08</accession>
<evidence type="ECO:0000313" key="6">
    <source>
        <dbReference type="EMBL" id="KAF9529786.1"/>
    </source>
</evidence>
<gene>
    <name evidence="6" type="ORF">CPB83DRAFT_251779</name>
</gene>
<dbReference type="Pfam" id="PF01494">
    <property type="entry name" value="FAD_binding_3"/>
    <property type="match status" value="1"/>
</dbReference>
<evidence type="ECO:0000256" key="1">
    <source>
        <dbReference type="ARBA" id="ARBA00001974"/>
    </source>
</evidence>
<name>A0A9P6JR08_9AGAR</name>
<dbReference type="Gene3D" id="3.40.30.120">
    <property type="match status" value="1"/>
</dbReference>
<protein>
    <submittedName>
        <fullName evidence="6">FAD binding domain-containing protein</fullName>
    </submittedName>
</protein>
<dbReference type="InterPro" id="IPR002938">
    <property type="entry name" value="FAD-bd"/>
</dbReference>
<dbReference type="AlphaFoldDB" id="A0A9P6JR08"/>
<evidence type="ECO:0000256" key="3">
    <source>
        <dbReference type="ARBA" id="ARBA00022827"/>
    </source>
</evidence>
<dbReference type="GO" id="GO:0016709">
    <property type="term" value="F:oxidoreductase activity, acting on paired donors, with incorporation or reduction of molecular oxygen, NAD(P)H as one donor, and incorporation of one atom of oxygen"/>
    <property type="evidence" value="ECO:0007669"/>
    <property type="project" value="UniProtKB-ARBA"/>
</dbReference>
<dbReference type="EMBL" id="MU157844">
    <property type="protein sequence ID" value="KAF9529786.1"/>
    <property type="molecule type" value="Genomic_DNA"/>
</dbReference>
<comment type="caution">
    <text evidence="6">The sequence shown here is derived from an EMBL/GenBank/DDBJ whole genome shotgun (WGS) entry which is preliminary data.</text>
</comment>
<evidence type="ECO:0000259" key="5">
    <source>
        <dbReference type="Pfam" id="PF01494"/>
    </source>
</evidence>
<dbReference type="InterPro" id="IPR050641">
    <property type="entry name" value="RIFMO-like"/>
</dbReference>
<dbReference type="InterPro" id="IPR036188">
    <property type="entry name" value="FAD/NAD-bd_sf"/>
</dbReference>
<keyword evidence="7" id="KW-1185">Reference proteome</keyword>
<keyword evidence="4" id="KW-0560">Oxidoreductase</keyword>
<dbReference type="Gene3D" id="3.30.70.2450">
    <property type="match status" value="1"/>
</dbReference>
<organism evidence="6 7">
    <name type="scientific">Crepidotus variabilis</name>
    <dbReference type="NCBI Taxonomy" id="179855"/>
    <lineage>
        <taxon>Eukaryota</taxon>
        <taxon>Fungi</taxon>
        <taxon>Dikarya</taxon>
        <taxon>Basidiomycota</taxon>
        <taxon>Agaricomycotina</taxon>
        <taxon>Agaricomycetes</taxon>
        <taxon>Agaricomycetidae</taxon>
        <taxon>Agaricales</taxon>
        <taxon>Agaricineae</taxon>
        <taxon>Crepidotaceae</taxon>
        <taxon>Crepidotus</taxon>
    </lineage>
</organism>
<dbReference type="PANTHER" id="PTHR43004">
    <property type="entry name" value="TRK SYSTEM POTASSIUM UPTAKE PROTEIN"/>
    <property type="match status" value="1"/>
</dbReference>
<dbReference type="Gene3D" id="3.50.50.60">
    <property type="entry name" value="FAD/NAD(P)-binding domain"/>
    <property type="match status" value="1"/>
</dbReference>
<keyword evidence="3" id="KW-0274">FAD</keyword>
<dbReference type="GO" id="GO:0071949">
    <property type="term" value="F:FAD binding"/>
    <property type="evidence" value="ECO:0007669"/>
    <property type="project" value="InterPro"/>
</dbReference>
<evidence type="ECO:0000256" key="2">
    <source>
        <dbReference type="ARBA" id="ARBA00022630"/>
    </source>
</evidence>
<dbReference type="Proteomes" id="UP000807306">
    <property type="component" value="Unassembled WGS sequence"/>
</dbReference>
<dbReference type="SUPFAM" id="SSF51905">
    <property type="entry name" value="FAD/NAD(P)-binding domain"/>
    <property type="match status" value="1"/>
</dbReference>
<dbReference type="PANTHER" id="PTHR43004:SF19">
    <property type="entry name" value="BINDING MONOOXYGENASE, PUTATIVE (JCVI)-RELATED"/>
    <property type="match status" value="1"/>
</dbReference>
<comment type="cofactor">
    <cofactor evidence="1">
        <name>FAD</name>
        <dbReference type="ChEBI" id="CHEBI:57692"/>
    </cofactor>
</comment>
<dbReference type="OrthoDB" id="1716816at2759"/>